<keyword evidence="2" id="KW-0812">Transmembrane</keyword>
<evidence type="ECO:0000313" key="4">
    <source>
        <dbReference type="Proteomes" id="UP000647133"/>
    </source>
</evidence>
<keyword evidence="2" id="KW-0472">Membrane</keyword>
<dbReference type="SUPFAM" id="SSF75011">
    <property type="entry name" value="3-carboxy-cis,cis-mucoante lactonizing enzyme"/>
    <property type="match status" value="1"/>
</dbReference>
<dbReference type="InterPro" id="IPR011047">
    <property type="entry name" value="Quinoprotein_ADH-like_sf"/>
</dbReference>
<protein>
    <submittedName>
        <fullName evidence="3">Gliding motility-associated C-terminal domain-containing protein</fullName>
    </submittedName>
</protein>
<reference evidence="3 4" key="1">
    <citation type="submission" date="2020-09" db="EMBL/GenBank/DDBJ databases">
        <title>Echinicola sp. CAU 1574 isolated from sand of Sido Beach.</title>
        <authorList>
            <person name="Kim W."/>
        </authorList>
    </citation>
    <scope>NUCLEOTIDE SEQUENCE [LARGE SCALE GENOMIC DNA]</scope>
    <source>
        <strain evidence="3 4">CAU 1574</strain>
    </source>
</reference>
<dbReference type="EMBL" id="JACYTQ010000006">
    <property type="protein sequence ID" value="MBD8490190.1"/>
    <property type="molecule type" value="Genomic_DNA"/>
</dbReference>
<dbReference type="Pfam" id="PF13585">
    <property type="entry name" value="CHU_C"/>
    <property type="match status" value="1"/>
</dbReference>
<feature type="transmembrane region" description="Helical" evidence="2">
    <location>
        <begin position="12"/>
        <end position="29"/>
    </location>
</feature>
<gene>
    <name evidence="3" type="ORF">IFO69_15655</name>
</gene>
<evidence type="ECO:0000256" key="2">
    <source>
        <dbReference type="SAM" id="Phobius"/>
    </source>
</evidence>
<proteinExistence type="predicted"/>
<name>A0ABR9AQH6_9BACT</name>
<feature type="compositionally biased region" description="Gly residues" evidence="1">
    <location>
        <begin position="523"/>
        <end position="549"/>
    </location>
</feature>
<comment type="caution">
    <text evidence="3">The sequence shown here is derived from an EMBL/GenBank/DDBJ whole genome shotgun (WGS) entry which is preliminary data.</text>
</comment>
<dbReference type="Proteomes" id="UP000647133">
    <property type="component" value="Unassembled WGS sequence"/>
</dbReference>
<keyword evidence="4" id="KW-1185">Reference proteome</keyword>
<dbReference type="InterPro" id="IPR013783">
    <property type="entry name" value="Ig-like_fold"/>
</dbReference>
<evidence type="ECO:0000256" key="1">
    <source>
        <dbReference type="SAM" id="MobiDB-lite"/>
    </source>
</evidence>
<keyword evidence="2" id="KW-1133">Transmembrane helix</keyword>
<sequence>MKRTPIYINFRLIYIFFLIFLCPSIYNITHAQGYNNNEWIFGYCGPGTENNYISFGKGGSPNVNTLPGNVVVGQNNNAIAINPITGEPLFYTNGELVYNYLNEPIQGAPNGINGNFDGIQTVAISPLNYDPEGEQTFYTFYISPSGQLQYAVMDMNAQGAAPANSPPAGEVTSLDHNIGTASGAIAVVKTPDSPSYLISFENGQLVSREITDIEGDFIETDNTSLPITPERIIFDEATGTLILIPENPEDAIYISNFDTASGTFTTPEPIAESPGTVSNPHGGATVSPDGNYIIYSQGDNIQRVPINDLNAPAEQLPVPPSSLEPVQQIHDIKIGPDGQLYYIYQEPNNDAFYVGTIENPAEEEITEVIVDADPFDGTDFCGGIFPSFAPNSDIDVNVDFTWSPAMPCMNNPLQLTSTLTPPNIPIESYEWEISPPPVDEDGEEIEMDLTEEHLLIPADATGEQNITVTLTVTLADGSTETVSYPITFTENNLQASFTPSDTTTCLQCLDLNEMLEVQSSEEGQGGGSGGGGGGIGIPGNGGGQGGGGSGSTYEYFWSNKKEDGWIPEGANEVCEPGTYWVLAREPGSTCYVYAETTIKMWDPVANEKVNDQTNNIWYFGNGAGLDFNPDPDNPDGPLPRPVEDPGFTWDIPAGTTTISDQAGQVLFYTDGQTVWDLNGNVMQDGDDIGGDNSSAQSVIAVKVPQEQTLYYLFTTESSGGGSNTVKFSLVDIKGENQQGVGSVVSSDNFLFSPGTEQSAAIASGDTTWVMFHELGNNTFRAYPVTSEGVGQSVNSSVGTDHGFSSGVGSMKFSPDGEKLAVTIVDESGCSVVDVFDFDESTGELREYATIDLGCDDEVYGLEFGSDSNKVFVSYKNGKGIEEFPISGTEIDEDDGSTSTCPDCFQSASTQDEIEQCILANRSVLSGSTGGTLGALQMGPDGQIYVSVVGAPQVGQIQPGADCNNSTYNPQGPITNGTNNLGLPSYVQNSGSNVPDPEISGPERLCLIEGEALAEFEGAGEPDIDFYNWVITDSDGLEVFTYAGEGDDFQLMEYAFDSAGVYTVSLDVERCGNPEYYRGSMEIEIVAPPELTLQDDITLCSGNTVTLTAIDGYDPSEGLYNFEWINSAGEILGDSTSNSIDVTEESIYTVTVNHVIPAGADSTFQSCPATASVFVGPAFDFEVNQDAESSCYEENYITFAPDTPVSGEWSYQLQGSNDTPTILGEGYEWEVNVEELPGPGTYDIIFRADDPILPGCVVEKRVELLVSPLPELTTNVISTATDCATPDGSFEFTMLSDADTVTVVETGEVFLGVTEGQTIGPIADLLPGIYTITAVNGGCSFTETVSIDNENPPAGFSYTISVSPESCGPTGVDNGSISIILQGTPNTGSYVITREDDGEQFTGTINGEVNVSLEDGTYAVEVSDPAGCAVPDAQNYIIENQGLVSFSVPSNAIACEVFYFAPEPANGVNYTITGPDGSILTPQPNDLYVMDQEGVYTIVGEDPNGVECPRTREMNLTLTNQVEYELADPIFDCENGVRYLAELGANFNEEDYNFLWRNTVGEIIGRGISFVPNNPGDYSLDVQPKVGAGCPRPPIEFTVEPFTSRVPVELILDAGICSNNPTGTIQAVFTAPASSNIETAWFTVDEDGVSSRLPEFDGMTSIPVTQEGTYRVRLINESYGQLCAVGTDRIDVLSSNAEAPLLQPSYTICAIEGVTETLDSLGNWSEYEWWLEDDMVSTDSTFTPTLPGNYTLFVTDEASCTFAVNFEVIQDCALLITTPNALIPGDESRNFIVYVNDFVDEISVLIYNRWGELIYHCIEENVPENSPFCQWDGLVNGKKVPVGTYPVIIKFKSRDQAIEKTIKKAIVVIE</sequence>
<dbReference type="Gene3D" id="2.60.40.10">
    <property type="entry name" value="Immunoglobulins"/>
    <property type="match status" value="1"/>
</dbReference>
<organism evidence="3 4">
    <name type="scientific">Echinicola arenosa</name>
    <dbReference type="NCBI Taxonomy" id="2774144"/>
    <lineage>
        <taxon>Bacteria</taxon>
        <taxon>Pseudomonadati</taxon>
        <taxon>Bacteroidota</taxon>
        <taxon>Cytophagia</taxon>
        <taxon>Cytophagales</taxon>
        <taxon>Cyclobacteriaceae</taxon>
        <taxon>Echinicola</taxon>
    </lineage>
</organism>
<dbReference type="RefSeq" id="WP_192011079.1">
    <property type="nucleotide sequence ID" value="NZ_JACYTQ010000006.1"/>
</dbReference>
<dbReference type="SUPFAM" id="SSF50998">
    <property type="entry name" value="Quinoprotein alcohol dehydrogenase-like"/>
    <property type="match status" value="1"/>
</dbReference>
<feature type="region of interest" description="Disordered" evidence="1">
    <location>
        <begin position="518"/>
        <end position="549"/>
    </location>
</feature>
<evidence type="ECO:0000313" key="3">
    <source>
        <dbReference type="EMBL" id="MBD8490190.1"/>
    </source>
</evidence>
<accession>A0ABR9AQH6</accession>